<name>A0A6C0I581_9ZZZZ</name>
<protein>
    <submittedName>
        <fullName evidence="1">Uncharacterized protein</fullName>
    </submittedName>
</protein>
<dbReference type="EMBL" id="MN740101">
    <property type="protein sequence ID" value="QHT87740.1"/>
    <property type="molecule type" value="Genomic_DNA"/>
</dbReference>
<proteinExistence type="predicted"/>
<reference evidence="1" key="1">
    <citation type="journal article" date="2020" name="Nature">
        <title>Giant virus diversity and host interactions through global metagenomics.</title>
        <authorList>
            <person name="Schulz F."/>
            <person name="Roux S."/>
            <person name="Paez-Espino D."/>
            <person name="Jungbluth S."/>
            <person name="Walsh D.A."/>
            <person name="Denef V.J."/>
            <person name="McMahon K.D."/>
            <person name="Konstantinidis K.T."/>
            <person name="Eloe-Fadrosh E.A."/>
            <person name="Kyrpides N.C."/>
            <person name="Woyke T."/>
        </authorList>
    </citation>
    <scope>NUCLEOTIDE SEQUENCE</scope>
    <source>
        <strain evidence="1">GVMAG-M-3300023184-191</strain>
    </source>
</reference>
<dbReference type="AlphaFoldDB" id="A0A6C0I581"/>
<accession>A0A6C0I581</accession>
<organism evidence="1">
    <name type="scientific">viral metagenome</name>
    <dbReference type="NCBI Taxonomy" id="1070528"/>
    <lineage>
        <taxon>unclassified sequences</taxon>
        <taxon>metagenomes</taxon>
        <taxon>organismal metagenomes</taxon>
    </lineage>
</organism>
<sequence>MLSVKLVLFYLVIIVAGVAYGRYKKSQEGNNISDDYNLVKKYLLNDKSLTDTRKPFMWVFIDYQVNARNWSSWGSRNSTHLNQPYMYLCIRSIVEQCGGSFNVVLVDDAAFGRLLPTWTIKVQNLPFPLKQHLRDLAMAKVLHKYGGLTVPASFICLRDLKPAFNNVLKRAGKTMFAGEFVARNSAAAAVSFFPDSKLMGCTKESAVMQQYIGYLEQLVSADYTNEYEFLGQNDRWLYKQLVAKPPQMSMLCGSLIGTKTVDGKPVVIEQLLGEEDVDFARGAYGIYIPEDQILNRLAYQWFARLSPRQVLTSNTVVGKYLLLSNDR</sequence>
<evidence type="ECO:0000313" key="1">
    <source>
        <dbReference type="EMBL" id="QHT87740.1"/>
    </source>
</evidence>